<feature type="compositionally biased region" description="Basic and acidic residues" evidence="2">
    <location>
        <begin position="219"/>
        <end position="240"/>
    </location>
</feature>
<feature type="compositionally biased region" description="Acidic residues" evidence="2">
    <location>
        <begin position="250"/>
        <end position="274"/>
    </location>
</feature>
<dbReference type="EMBL" id="SPLM01000001">
    <property type="protein sequence ID" value="TMW69787.1"/>
    <property type="molecule type" value="Genomic_DNA"/>
</dbReference>
<feature type="region of interest" description="Disordered" evidence="2">
    <location>
        <begin position="200"/>
        <end position="329"/>
    </location>
</feature>
<feature type="coiled-coil region" evidence="1">
    <location>
        <begin position="434"/>
        <end position="513"/>
    </location>
</feature>
<name>A0A8K1CTS3_PYTOL</name>
<feature type="compositionally biased region" description="Low complexity" evidence="2">
    <location>
        <begin position="201"/>
        <end position="216"/>
    </location>
</feature>
<dbReference type="AlphaFoldDB" id="A0A8K1CTS3"/>
<proteinExistence type="predicted"/>
<dbReference type="OrthoDB" id="76606at2759"/>
<evidence type="ECO:0000313" key="3">
    <source>
        <dbReference type="EMBL" id="TMW69787.1"/>
    </source>
</evidence>
<dbReference type="Proteomes" id="UP000794436">
    <property type="component" value="Unassembled WGS sequence"/>
</dbReference>
<feature type="region of interest" description="Disordered" evidence="2">
    <location>
        <begin position="102"/>
        <end position="128"/>
    </location>
</feature>
<sequence length="742" mass="85018">MLSRLYDERVFTSSDDVVMSASSVQVARDSSKPWRSTQRHGQRLTPYDEEEEKSALSDSQSGDESDDDEAADDEHDDSFRFSGLKFPMQSPRHLAASQSLLHRQRRRVGENGGSVATQLKRRSPRSTALHSRDLNAVQLLDRPMELVFLPNGEIRARDECPVGLALPPPQSVSKTQTHRLMMSPSAHLDDSMASSIHITRQMTDPQAEQQQQQRQQSTPKRERREPHALRRQQAHADSKRLVPNLSSSSSDEDNQEENDDEDEEADRDEADEVNNDARDQRTTPQTVDRTARETPKHTHARRSPRVSPRREKGRPPLPRVRTTETEIRTAHGFSNNAVVQRVQDGAAETPVRHTKTKETRTLEQELQKEKKRVLEKMTQLLEEQGKNQALQQKLDEYHDKIATMEATTDQNIREVRAQLEQVIKMKNPGNEAMIKQMQSQMEAKDAHIKRLEKELDREKNGTSRDKAILASSRKDDTRLIRSKERESALAKQLEELMNRITTFHAEVERWKATSREALECCQDKNTLLEMMNHVWMDFPQFISKTKVKPENVELDQSNTIEFLTKRLRQKEDELRLTHVKYVELKELCARQCIREADLQNFINEHRLRGNLVIRNPLNDTAAGDQETKAVRRSSDAAKTANATRRSQTHSRSKFEIEMEEDDEDESNSDHASDSEQGSDEYNQDIIINPRHACEQNSGDGNNNNGCTFKCCPKTADGLNYVQSTNRKQCVTSPTISIVVCEI</sequence>
<keyword evidence="1" id="KW-0175">Coiled coil</keyword>
<feature type="region of interest" description="Disordered" evidence="2">
    <location>
        <begin position="622"/>
        <end position="678"/>
    </location>
</feature>
<organism evidence="3 4">
    <name type="scientific">Pythium oligandrum</name>
    <name type="common">Mycoparasitic fungus</name>
    <dbReference type="NCBI Taxonomy" id="41045"/>
    <lineage>
        <taxon>Eukaryota</taxon>
        <taxon>Sar</taxon>
        <taxon>Stramenopiles</taxon>
        <taxon>Oomycota</taxon>
        <taxon>Peronosporomycetes</taxon>
        <taxon>Pythiales</taxon>
        <taxon>Pythiaceae</taxon>
        <taxon>Pythium</taxon>
    </lineage>
</organism>
<evidence type="ECO:0000256" key="1">
    <source>
        <dbReference type="SAM" id="Coils"/>
    </source>
</evidence>
<feature type="region of interest" description="Disordered" evidence="2">
    <location>
        <begin position="20"/>
        <end position="86"/>
    </location>
</feature>
<feature type="compositionally biased region" description="Acidic residues" evidence="2">
    <location>
        <begin position="61"/>
        <end position="76"/>
    </location>
</feature>
<comment type="caution">
    <text evidence="3">The sequence shown here is derived from an EMBL/GenBank/DDBJ whole genome shotgun (WGS) entry which is preliminary data.</text>
</comment>
<feature type="compositionally biased region" description="Acidic residues" evidence="2">
    <location>
        <begin position="657"/>
        <end position="666"/>
    </location>
</feature>
<evidence type="ECO:0000256" key="2">
    <source>
        <dbReference type="SAM" id="MobiDB-lite"/>
    </source>
</evidence>
<accession>A0A8K1CTS3</accession>
<feature type="compositionally biased region" description="Basic and acidic residues" evidence="2">
    <location>
        <begin position="625"/>
        <end position="635"/>
    </location>
</feature>
<gene>
    <name evidence="3" type="ORF">Poli38472_001943</name>
</gene>
<feature type="coiled-coil region" evidence="1">
    <location>
        <begin position="352"/>
        <end position="407"/>
    </location>
</feature>
<protein>
    <submittedName>
        <fullName evidence="3">Uncharacterized protein</fullName>
    </submittedName>
</protein>
<keyword evidence="4" id="KW-1185">Reference proteome</keyword>
<reference evidence="3" key="1">
    <citation type="submission" date="2019-03" db="EMBL/GenBank/DDBJ databases">
        <title>Long read genome sequence of the mycoparasitic Pythium oligandrum ATCC 38472 isolated from sugarbeet rhizosphere.</title>
        <authorList>
            <person name="Gaulin E."/>
        </authorList>
    </citation>
    <scope>NUCLEOTIDE SEQUENCE</scope>
    <source>
        <strain evidence="3">ATCC 38472_TT</strain>
    </source>
</reference>
<evidence type="ECO:0000313" key="4">
    <source>
        <dbReference type="Proteomes" id="UP000794436"/>
    </source>
</evidence>